<sequence>MKLVLHSYTFRRYPLRHVFAVARRYGWDGIELVHFHFDPARVEDEIAKAVTLGRRYGVPIHCVGYTGDFVGDDPSDRAASLALARRTIETCARHGIELVNGWSGTLERDPDDWRRNGSAIAEDRHYERAAEGYRQLGEYARRHGVRVGVEVYPGSVHDTVATTARLLAMVDHPNVFATADPGNAYVVSPADRDPEVLDQLAGRLGYFHLKNLHPDGGRADFNVDTADGVLDNYAWITKAYALGVPAICVEYCGTGDPHPPIARAGNYVRDCLALRDDLDRRHEAAEAIGANEAAEAIGAIGAAEAAEPNRAAAVDLSRPAGSSVATLVAKDAGPALAGAPGSGR</sequence>
<dbReference type="Gene3D" id="3.20.20.150">
    <property type="entry name" value="Divalent-metal-dependent TIM barrel enzymes"/>
    <property type="match status" value="1"/>
</dbReference>
<proteinExistence type="predicted"/>
<dbReference type="Proteomes" id="UP000649753">
    <property type="component" value="Unassembled WGS sequence"/>
</dbReference>
<dbReference type="InterPro" id="IPR013022">
    <property type="entry name" value="Xyl_isomerase-like_TIM-brl"/>
</dbReference>
<comment type="caution">
    <text evidence="2">The sequence shown here is derived from an EMBL/GenBank/DDBJ whole genome shotgun (WGS) entry which is preliminary data.</text>
</comment>
<organism evidence="2 3">
    <name type="scientific">Plantactinospora soyae</name>
    <dbReference type="NCBI Taxonomy" id="1544732"/>
    <lineage>
        <taxon>Bacteria</taxon>
        <taxon>Bacillati</taxon>
        <taxon>Actinomycetota</taxon>
        <taxon>Actinomycetes</taxon>
        <taxon>Micromonosporales</taxon>
        <taxon>Micromonosporaceae</taxon>
        <taxon>Plantactinospora</taxon>
    </lineage>
</organism>
<evidence type="ECO:0000313" key="3">
    <source>
        <dbReference type="Proteomes" id="UP000649753"/>
    </source>
</evidence>
<dbReference type="RefSeq" id="WP_192765544.1">
    <property type="nucleotide sequence ID" value="NZ_JADBEB010000001.1"/>
</dbReference>
<reference evidence="2" key="1">
    <citation type="submission" date="2020-10" db="EMBL/GenBank/DDBJ databases">
        <title>Sequencing the genomes of 1000 actinobacteria strains.</title>
        <authorList>
            <person name="Klenk H.-P."/>
        </authorList>
    </citation>
    <scope>NUCLEOTIDE SEQUENCE</scope>
    <source>
        <strain evidence="2">DSM 46832</strain>
    </source>
</reference>
<dbReference type="InterPro" id="IPR050312">
    <property type="entry name" value="IolE/XylAMocC-like"/>
</dbReference>
<name>A0A927M0I3_9ACTN</name>
<dbReference type="SUPFAM" id="SSF51658">
    <property type="entry name" value="Xylose isomerase-like"/>
    <property type="match status" value="1"/>
</dbReference>
<accession>A0A927M0I3</accession>
<keyword evidence="2" id="KW-0413">Isomerase</keyword>
<dbReference type="AlphaFoldDB" id="A0A927M0I3"/>
<dbReference type="GO" id="GO:0016853">
    <property type="term" value="F:isomerase activity"/>
    <property type="evidence" value="ECO:0007669"/>
    <property type="project" value="UniProtKB-KW"/>
</dbReference>
<protein>
    <submittedName>
        <fullName evidence="2">Sugar phosphate isomerase/epimerase</fullName>
    </submittedName>
</protein>
<evidence type="ECO:0000313" key="2">
    <source>
        <dbReference type="EMBL" id="MBE1485344.1"/>
    </source>
</evidence>
<dbReference type="InterPro" id="IPR036237">
    <property type="entry name" value="Xyl_isomerase-like_sf"/>
</dbReference>
<evidence type="ECO:0000259" key="1">
    <source>
        <dbReference type="Pfam" id="PF01261"/>
    </source>
</evidence>
<dbReference type="PANTHER" id="PTHR12110">
    <property type="entry name" value="HYDROXYPYRUVATE ISOMERASE"/>
    <property type="match status" value="1"/>
</dbReference>
<dbReference type="Pfam" id="PF01261">
    <property type="entry name" value="AP_endonuc_2"/>
    <property type="match status" value="1"/>
</dbReference>
<dbReference type="EMBL" id="JADBEB010000001">
    <property type="protein sequence ID" value="MBE1485344.1"/>
    <property type="molecule type" value="Genomic_DNA"/>
</dbReference>
<gene>
    <name evidence="2" type="ORF">H4W31_000982</name>
</gene>
<keyword evidence="3" id="KW-1185">Reference proteome</keyword>
<feature type="domain" description="Xylose isomerase-like TIM barrel" evidence="1">
    <location>
        <begin position="19"/>
        <end position="258"/>
    </location>
</feature>